<proteinExistence type="predicted"/>
<dbReference type="InterPro" id="IPR036880">
    <property type="entry name" value="Kunitz_BPTI_sf"/>
</dbReference>
<evidence type="ECO:0000256" key="1">
    <source>
        <dbReference type="SAM" id="MobiDB-lite"/>
    </source>
</evidence>
<feature type="compositionally biased region" description="Basic and acidic residues" evidence="1">
    <location>
        <begin position="157"/>
        <end position="175"/>
    </location>
</feature>
<organism evidence="2">
    <name type="scientific">Spodoptera frugiperda</name>
    <name type="common">Fall armyworm</name>
    <dbReference type="NCBI Taxonomy" id="7108"/>
    <lineage>
        <taxon>Eukaryota</taxon>
        <taxon>Metazoa</taxon>
        <taxon>Ecdysozoa</taxon>
        <taxon>Arthropoda</taxon>
        <taxon>Hexapoda</taxon>
        <taxon>Insecta</taxon>
        <taxon>Pterygota</taxon>
        <taxon>Neoptera</taxon>
        <taxon>Endopterygota</taxon>
        <taxon>Lepidoptera</taxon>
        <taxon>Glossata</taxon>
        <taxon>Ditrysia</taxon>
        <taxon>Noctuoidea</taxon>
        <taxon>Noctuidae</taxon>
        <taxon>Amphipyrinae</taxon>
        <taxon>Spodoptera</taxon>
    </lineage>
</organism>
<accession>A0A2H1WWC0</accession>
<gene>
    <name evidence="2" type="ORF">SFRICE_020260</name>
</gene>
<dbReference type="EMBL" id="ODYU01011557">
    <property type="protein sequence ID" value="SOQ57369.1"/>
    <property type="molecule type" value="Genomic_DNA"/>
</dbReference>
<dbReference type="SUPFAM" id="SSF57362">
    <property type="entry name" value="BPTI-like"/>
    <property type="match status" value="1"/>
</dbReference>
<name>A0A2H1WWC0_SPOFR</name>
<feature type="region of interest" description="Disordered" evidence="1">
    <location>
        <begin position="151"/>
        <end position="175"/>
    </location>
</feature>
<dbReference type="GO" id="GO:0004867">
    <property type="term" value="F:serine-type endopeptidase inhibitor activity"/>
    <property type="evidence" value="ECO:0007669"/>
    <property type="project" value="InterPro"/>
</dbReference>
<dbReference type="AlphaFoldDB" id="A0A2H1WWC0"/>
<protein>
    <submittedName>
        <fullName evidence="2">SFRICE_020260</fullName>
    </submittedName>
</protein>
<evidence type="ECO:0000313" key="2">
    <source>
        <dbReference type="EMBL" id="SOQ57369.1"/>
    </source>
</evidence>
<reference evidence="2" key="1">
    <citation type="submission" date="2016-07" db="EMBL/GenBank/DDBJ databases">
        <authorList>
            <person name="Bretaudeau A."/>
        </authorList>
    </citation>
    <scope>NUCLEOTIDE SEQUENCE</scope>
    <source>
        <strain evidence="2">Rice</strain>
        <tissue evidence="2">Whole body</tissue>
    </source>
</reference>
<sequence>MGRLNRSDTTASQKTDVKQRLRCQAGHVLVTPLVFRVSIGGGNCLPSGDPSARLPAYTIKKCMLLEVDPKEYPHANLLNMRCTRRFSPGVCVEEVAPVWTFVFMAQNCTERLGCTNNFRTNRFRTYRLCMKRCRVLIDKYLELVELQNRNNSSSSEAETKVEVENERMENETGAEDKNLREGLADYFKTQLGSFKEQTESYEEVEEGDYYATQQDTRYVVYKDVSSNEDIMPPDVDYIAGEIRSEFDLQRW</sequence>